<dbReference type="RefSeq" id="WP_248341839.1">
    <property type="nucleotide sequence ID" value="NZ_AP025592.1"/>
</dbReference>
<dbReference type="PANTHER" id="PTHR11715:SF3">
    <property type="entry name" value="GLYCINE CLEAVAGE SYSTEM H PROTEIN-RELATED"/>
    <property type="match status" value="1"/>
</dbReference>
<dbReference type="InterPro" id="IPR002930">
    <property type="entry name" value="GCV_H"/>
</dbReference>
<evidence type="ECO:0000256" key="1">
    <source>
        <dbReference type="ARBA" id="ARBA00022823"/>
    </source>
</evidence>
<proteinExistence type="predicted"/>
<keyword evidence="3" id="KW-1185">Reference proteome</keyword>
<dbReference type="SUPFAM" id="SSF51230">
    <property type="entry name" value="Single hybrid motif"/>
    <property type="match status" value="1"/>
</dbReference>
<dbReference type="PANTHER" id="PTHR11715">
    <property type="entry name" value="GLYCINE CLEAVAGE SYSTEM H PROTEIN"/>
    <property type="match status" value="1"/>
</dbReference>
<protein>
    <recommendedName>
        <fullName evidence="4">Glycine cleavage H-protein</fullName>
    </recommendedName>
</protein>
<gene>
    <name evidence="2" type="ORF">AMPC_26750</name>
</gene>
<dbReference type="Pfam" id="PF01597">
    <property type="entry name" value="GCV_H"/>
    <property type="match status" value="1"/>
</dbReference>
<dbReference type="InterPro" id="IPR033753">
    <property type="entry name" value="GCV_H/Fam206"/>
</dbReference>
<dbReference type="CDD" id="cd06848">
    <property type="entry name" value="GCS_H"/>
    <property type="match status" value="1"/>
</dbReference>
<evidence type="ECO:0000313" key="2">
    <source>
        <dbReference type="EMBL" id="BDG09562.1"/>
    </source>
</evidence>
<name>A0ABN6NC85_9BACT</name>
<accession>A0ABN6NC85</accession>
<sequence>MTHEFLAVYPAKLLEYGTAVAYLAGFVLFWRYVQGGAGAPEVVRRLDWKPAIASWFTLPEGLLLHPGHAWARLAGDGTVTVGLDDFAHKLVGAARVELPAPGTRVAQGDAAVALGDGGRSVDLLSPVDGEVVEVNRAVLEDPARLADPYGEGWLYRVRPARFGANAKQLFGGGAARRLLAQAGEALSARIEPELGQALADGGAPIAGMARELDPERWDEVAREFLRS</sequence>
<keyword evidence="1" id="KW-0450">Lipoyl</keyword>
<dbReference type="Proteomes" id="UP001162734">
    <property type="component" value="Chromosome"/>
</dbReference>
<reference evidence="3" key="1">
    <citation type="journal article" date="2022" name="Int. J. Syst. Evol. Microbiol.">
        <title>Anaeromyxobacter oryzae sp. nov., Anaeromyxobacter diazotrophicus sp. nov. and Anaeromyxobacter paludicola sp. nov., isolated from paddy soils.</title>
        <authorList>
            <person name="Itoh H."/>
            <person name="Xu Z."/>
            <person name="Mise K."/>
            <person name="Masuda Y."/>
            <person name="Ushijima N."/>
            <person name="Hayakawa C."/>
            <person name="Shiratori Y."/>
            <person name="Senoo K."/>
        </authorList>
    </citation>
    <scope>NUCLEOTIDE SEQUENCE [LARGE SCALE GENOMIC DNA]</scope>
    <source>
        <strain evidence="3">Red630</strain>
    </source>
</reference>
<dbReference type="Gene3D" id="2.40.50.100">
    <property type="match status" value="1"/>
</dbReference>
<evidence type="ECO:0008006" key="4">
    <source>
        <dbReference type="Google" id="ProtNLM"/>
    </source>
</evidence>
<dbReference type="InterPro" id="IPR011053">
    <property type="entry name" value="Single_hybrid_motif"/>
</dbReference>
<evidence type="ECO:0000313" key="3">
    <source>
        <dbReference type="Proteomes" id="UP001162734"/>
    </source>
</evidence>
<dbReference type="EMBL" id="AP025592">
    <property type="protein sequence ID" value="BDG09562.1"/>
    <property type="molecule type" value="Genomic_DNA"/>
</dbReference>
<organism evidence="2 3">
    <name type="scientific">Anaeromyxobacter paludicola</name>
    <dbReference type="NCBI Taxonomy" id="2918171"/>
    <lineage>
        <taxon>Bacteria</taxon>
        <taxon>Pseudomonadati</taxon>
        <taxon>Myxococcota</taxon>
        <taxon>Myxococcia</taxon>
        <taxon>Myxococcales</taxon>
        <taxon>Cystobacterineae</taxon>
        <taxon>Anaeromyxobacteraceae</taxon>
        <taxon>Anaeromyxobacter</taxon>
    </lineage>
</organism>